<accession>A0A6M3TA46</accession>
<organism evidence="1 2">
    <name type="scientific">Pseudomonas phage MR1</name>
    <dbReference type="NCBI Taxonomy" id="2711169"/>
    <lineage>
        <taxon>Viruses</taxon>
        <taxon>Duplodnaviria</taxon>
        <taxon>Heunggongvirae</taxon>
        <taxon>Uroviricota</taxon>
        <taxon>Caudoviricetes</taxon>
        <taxon>Autographivirales</taxon>
        <taxon>Autotranscriptaviridae</taxon>
        <taxon>Studiervirinae</taxon>
        <taxon>Hennigervirus</taxon>
        <taxon>Hennigervirus MR1</taxon>
    </lineage>
</organism>
<proteinExistence type="predicted"/>
<protein>
    <submittedName>
        <fullName evidence="1">Uncharacterized protein</fullName>
    </submittedName>
</protein>
<keyword evidence="2" id="KW-1185">Reference proteome</keyword>
<sequence>MPETITHDYHHQRRQRPMTVDKATVLLVLKRLALSRSTYKLIGLLVVASGIAQGSVVMEWVSTIVCIATGGCAD</sequence>
<evidence type="ECO:0000313" key="1">
    <source>
        <dbReference type="EMBL" id="QJD54641.1"/>
    </source>
</evidence>
<evidence type="ECO:0000313" key="2">
    <source>
        <dbReference type="Proteomes" id="UP000502407"/>
    </source>
</evidence>
<name>A0A6M3TA46_9CAUD</name>
<dbReference type="EMBL" id="MT104465">
    <property type="protein sequence ID" value="QJD54641.1"/>
    <property type="molecule type" value="Genomic_DNA"/>
</dbReference>
<dbReference type="Proteomes" id="UP000502407">
    <property type="component" value="Segment"/>
</dbReference>
<reference evidence="1 2" key="1">
    <citation type="journal article" date="2020" name="Microb. Biotechnol.">
        <title>Phage biocontrol to combat Pseudomonas syringae pathogens causing disease in cherry.</title>
        <authorList>
            <person name="Rabiey M."/>
            <person name="Roy S.R."/>
            <person name="Holtappels D."/>
            <person name="Franceschetti L."/>
            <person name="Quilty B.J."/>
            <person name="Creeth R."/>
            <person name="Sundin G.W."/>
            <person name="Wagemans J."/>
            <person name="Lavigne R."/>
            <person name="Jackson R.W."/>
        </authorList>
    </citation>
    <scope>NUCLEOTIDE SEQUENCE [LARGE SCALE GENOMIC DNA]</scope>
</reference>
<gene>
    <name evidence="1" type="ORF">PssvBMR1_gp48</name>
</gene>